<evidence type="ECO:0000313" key="7">
    <source>
        <dbReference type="Proteomes" id="UP000284465"/>
    </source>
</evidence>
<dbReference type="EMBL" id="QSHO01000011">
    <property type="protein sequence ID" value="RHC15968.1"/>
    <property type="molecule type" value="Genomic_DNA"/>
</dbReference>
<gene>
    <name evidence="4" type="ORF">DW856_12870</name>
    <name evidence="3" type="ORF">DW927_01430</name>
    <name evidence="2" type="ORF">ERS852572_01557</name>
</gene>
<dbReference type="Proteomes" id="UP000284465">
    <property type="component" value="Unassembled WGS sequence"/>
</dbReference>
<evidence type="ECO:0000313" key="6">
    <source>
        <dbReference type="Proteomes" id="UP000283513"/>
    </source>
</evidence>
<reference evidence="6 7" key="2">
    <citation type="submission" date="2018-08" db="EMBL/GenBank/DDBJ databases">
        <title>A genome reference for cultivated species of the human gut microbiota.</title>
        <authorList>
            <person name="Zou Y."/>
            <person name="Xue W."/>
            <person name="Luo G."/>
        </authorList>
    </citation>
    <scope>NUCLEOTIDE SEQUENCE [LARGE SCALE GENOMIC DNA]</scope>
    <source>
        <strain evidence="4 6">AM37-1AC</strain>
        <strain evidence="3 7">AM43-11</strain>
    </source>
</reference>
<keyword evidence="1" id="KW-0472">Membrane</keyword>
<feature type="transmembrane region" description="Helical" evidence="1">
    <location>
        <begin position="227"/>
        <end position="247"/>
    </location>
</feature>
<feature type="transmembrane region" description="Helical" evidence="1">
    <location>
        <begin position="203"/>
        <end position="220"/>
    </location>
</feature>
<dbReference type="Proteomes" id="UP000283513">
    <property type="component" value="Unassembled WGS sequence"/>
</dbReference>
<dbReference type="STRING" id="166486.ERS852572_01557"/>
<proteinExistence type="predicted"/>
<feature type="transmembrane region" description="Helical" evidence="1">
    <location>
        <begin position="181"/>
        <end position="197"/>
    </location>
</feature>
<dbReference type="RefSeq" id="WP_055194076.1">
    <property type="nucleotide sequence ID" value="NZ_CABIYH010000010.1"/>
</dbReference>
<accession>A0A173TJF9</accession>
<feature type="transmembrane region" description="Helical" evidence="1">
    <location>
        <begin position="352"/>
        <end position="371"/>
    </location>
</feature>
<evidence type="ECO:0000313" key="5">
    <source>
        <dbReference type="Proteomes" id="UP000095350"/>
    </source>
</evidence>
<keyword evidence="1" id="KW-0812">Transmembrane</keyword>
<feature type="transmembrane region" description="Helical" evidence="1">
    <location>
        <begin position="298"/>
        <end position="318"/>
    </location>
</feature>
<evidence type="ECO:0008006" key="8">
    <source>
        <dbReference type="Google" id="ProtNLM"/>
    </source>
</evidence>
<dbReference type="Proteomes" id="UP000095350">
    <property type="component" value="Unassembled WGS sequence"/>
</dbReference>
<feature type="transmembrane region" description="Helical" evidence="1">
    <location>
        <begin position="152"/>
        <end position="174"/>
    </location>
</feature>
<dbReference type="AlphaFoldDB" id="A0A173TJF9"/>
<keyword evidence="1" id="KW-1133">Transmembrane helix</keyword>
<dbReference type="EMBL" id="QSFP01000001">
    <property type="protein sequence ID" value="RHA70341.1"/>
    <property type="molecule type" value="Genomic_DNA"/>
</dbReference>
<dbReference type="OrthoDB" id="9881839at2"/>
<dbReference type="EMBL" id="CYXZ01000010">
    <property type="protein sequence ID" value="CUN02289.1"/>
    <property type="molecule type" value="Genomic_DNA"/>
</dbReference>
<name>A0A173TJF9_9FIRM</name>
<reference evidence="2 5" key="1">
    <citation type="submission" date="2015-09" db="EMBL/GenBank/DDBJ databases">
        <authorList>
            <consortium name="Pathogen Informatics"/>
        </authorList>
    </citation>
    <scope>NUCLEOTIDE SEQUENCE [LARGE SCALE GENOMIC DNA]</scope>
    <source>
        <strain evidence="2 5">2789STDY5834960</strain>
    </source>
</reference>
<evidence type="ECO:0000313" key="4">
    <source>
        <dbReference type="EMBL" id="RHC15968.1"/>
    </source>
</evidence>
<evidence type="ECO:0000313" key="2">
    <source>
        <dbReference type="EMBL" id="CUN02289.1"/>
    </source>
</evidence>
<feature type="transmembrane region" description="Helical" evidence="1">
    <location>
        <begin position="69"/>
        <end position="86"/>
    </location>
</feature>
<sequence>MNTVRTFLKNADVKKIGVVSFYAYFAINILMKAFSYDHGDNIYKWFFYTAILFWGIKMVFTTYTMWEVFWITVMMGIGVMLSVITRQNMWLLSIMTVVAMKNCRFSVIAQIAVWIRCVAAVILSGGSLIGIFDIGEKTKLDSGYVEQHVYGFAMGEPNTAFLTVFLALLLVLYYNYEKLNVLWCGVTSLIALVFYKMTFCRTGVLVFFFCWVLILFDKVVKSKNIKSVLVCSVPVGAAFSLFTTLFYNGNHALLYKINHLVSGRVYIMNTYYKDQGLSLFPRTQEIFYTSYHGLIDNSYMQVTFYAGILVAVLFFVIILKTMLRLYRMECYKELVMIGTLALYGVLEQFVLNGFMNIFLLLCGILLYPGIVEEKHEK</sequence>
<protein>
    <recommendedName>
        <fullName evidence="8">Polysaccharide biosynthesis protein</fullName>
    </recommendedName>
</protein>
<feature type="transmembrane region" description="Helical" evidence="1">
    <location>
        <begin position="107"/>
        <end position="132"/>
    </location>
</feature>
<dbReference type="PaxDb" id="166486-ERS852572_01557"/>
<evidence type="ECO:0000313" key="3">
    <source>
        <dbReference type="EMBL" id="RHA70341.1"/>
    </source>
</evidence>
<organism evidence="2 5">
    <name type="scientific">Roseburia intestinalis</name>
    <dbReference type="NCBI Taxonomy" id="166486"/>
    <lineage>
        <taxon>Bacteria</taxon>
        <taxon>Bacillati</taxon>
        <taxon>Bacillota</taxon>
        <taxon>Clostridia</taxon>
        <taxon>Lachnospirales</taxon>
        <taxon>Lachnospiraceae</taxon>
        <taxon>Roseburia</taxon>
    </lineage>
</organism>
<evidence type="ECO:0000256" key="1">
    <source>
        <dbReference type="SAM" id="Phobius"/>
    </source>
</evidence>
<feature type="transmembrane region" description="Helical" evidence="1">
    <location>
        <begin position="45"/>
        <end position="63"/>
    </location>
</feature>